<dbReference type="EMBL" id="MU250542">
    <property type="protein sequence ID" value="KAG7443940.1"/>
    <property type="molecule type" value="Genomic_DNA"/>
</dbReference>
<feature type="transmembrane region" description="Helical" evidence="2">
    <location>
        <begin position="322"/>
        <end position="344"/>
    </location>
</feature>
<evidence type="ECO:0000313" key="3">
    <source>
        <dbReference type="EMBL" id="KAG7443940.1"/>
    </source>
</evidence>
<feature type="compositionally biased region" description="Polar residues" evidence="1">
    <location>
        <begin position="246"/>
        <end position="269"/>
    </location>
</feature>
<feature type="region of interest" description="Disordered" evidence="1">
    <location>
        <begin position="244"/>
        <end position="279"/>
    </location>
</feature>
<evidence type="ECO:0000313" key="4">
    <source>
        <dbReference type="Proteomes" id="UP000812287"/>
    </source>
</evidence>
<gene>
    <name evidence="3" type="ORF">BT62DRAFT_921588</name>
</gene>
<keyword evidence="2" id="KW-1133">Transmembrane helix</keyword>
<sequence>MANLIGAYAFTAAYFNSSVVNIVEPQDLVIAVNQAAYHVSLMHVDLHDSNYEVEHKNSSWDYDASLLLPEEPGYKDGNPSSIPYRLLLSSYAISPPPAPVVIGPTALVPKVVEPETSSSRVPQLTPIRTPQISREPSFPPVTKNTISMVLPAVCSGSRATVVCKYQQETGILAPTVPAPVSKRAKPIPYIVYIAFSHLQPYSPPLPFPLPLVPLSSVFQTTFQWKPIPGSLEFPVPSALSIDHDTSTPSAVKSNRPAGSSPCSVSTSDPASEGPEGAPMEAVPSALDSLLSPSPHAYHSLTNHLHDCAVARNMSTIVIPIKILILSVLLCFPGHALTALWLVFLRSAFLRVELLCHATTLLDPLILSGDSAIHHGIDHIKCIKVKIKLLMRSLQLLYEDWQQVVGKLTDGLDAIASCEHDIEIIKAYAQVSDLLKSFLMFFFIYSSTQGL</sequence>
<keyword evidence="2" id="KW-0812">Transmembrane</keyword>
<name>A0A9P7VP71_9AGAR</name>
<dbReference type="RefSeq" id="XP_043037440.1">
    <property type="nucleotide sequence ID" value="XM_043184321.1"/>
</dbReference>
<organism evidence="3 4">
    <name type="scientific">Guyanagaster necrorhizus</name>
    <dbReference type="NCBI Taxonomy" id="856835"/>
    <lineage>
        <taxon>Eukaryota</taxon>
        <taxon>Fungi</taxon>
        <taxon>Dikarya</taxon>
        <taxon>Basidiomycota</taxon>
        <taxon>Agaricomycotina</taxon>
        <taxon>Agaricomycetes</taxon>
        <taxon>Agaricomycetidae</taxon>
        <taxon>Agaricales</taxon>
        <taxon>Marasmiineae</taxon>
        <taxon>Physalacriaceae</taxon>
        <taxon>Guyanagaster</taxon>
    </lineage>
</organism>
<evidence type="ECO:0000256" key="2">
    <source>
        <dbReference type="SAM" id="Phobius"/>
    </source>
</evidence>
<reference evidence="3" key="1">
    <citation type="submission" date="2020-11" db="EMBL/GenBank/DDBJ databases">
        <title>Adaptations for nitrogen fixation in a non-lichenized fungal sporocarp promotes dispersal by wood-feeding termites.</title>
        <authorList>
            <consortium name="DOE Joint Genome Institute"/>
            <person name="Koch R.A."/>
            <person name="Yoon G."/>
            <person name="Arayal U."/>
            <person name="Lail K."/>
            <person name="Amirebrahimi M."/>
            <person name="Labutti K."/>
            <person name="Lipzen A."/>
            <person name="Riley R."/>
            <person name="Barry K."/>
            <person name="Henrissat B."/>
            <person name="Grigoriev I.V."/>
            <person name="Herr J.R."/>
            <person name="Aime M.C."/>
        </authorList>
    </citation>
    <scope>NUCLEOTIDE SEQUENCE</scope>
    <source>
        <strain evidence="3">MCA 3950</strain>
    </source>
</reference>
<dbReference type="GeneID" id="66106618"/>
<evidence type="ECO:0000256" key="1">
    <source>
        <dbReference type="SAM" id="MobiDB-lite"/>
    </source>
</evidence>
<protein>
    <submittedName>
        <fullName evidence="3">Uncharacterized protein</fullName>
    </submittedName>
</protein>
<keyword evidence="4" id="KW-1185">Reference proteome</keyword>
<dbReference type="Proteomes" id="UP000812287">
    <property type="component" value="Unassembled WGS sequence"/>
</dbReference>
<comment type="caution">
    <text evidence="3">The sequence shown here is derived from an EMBL/GenBank/DDBJ whole genome shotgun (WGS) entry which is preliminary data.</text>
</comment>
<keyword evidence="2" id="KW-0472">Membrane</keyword>
<accession>A0A9P7VP71</accession>
<proteinExistence type="predicted"/>
<dbReference type="AlphaFoldDB" id="A0A9P7VP71"/>